<accession>A0A5J4V044</accession>
<proteinExistence type="predicted"/>
<evidence type="ECO:0000313" key="1">
    <source>
        <dbReference type="EMBL" id="KAA6375772.1"/>
    </source>
</evidence>
<name>A0A5J4V044_9EUKA</name>
<dbReference type="Proteomes" id="UP000324800">
    <property type="component" value="Unassembled WGS sequence"/>
</dbReference>
<reference evidence="1 2" key="1">
    <citation type="submission" date="2019-03" db="EMBL/GenBank/DDBJ databases">
        <title>Single cell metagenomics reveals metabolic interactions within the superorganism composed of flagellate Streblomastix strix and complex community of Bacteroidetes bacteria on its surface.</title>
        <authorList>
            <person name="Treitli S.C."/>
            <person name="Kolisko M."/>
            <person name="Husnik F."/>
            <person name="Keeling P."/>
            <person name="Hampl V."/>
        </authorList>
    </citation>
    <scope>NUCLEOTIDE SEQUENCE [LARGE SCALE GENOMIC DNA]</scope>
    <source>
        <strain evidence="1">ST1C</strain>
    </source>
</reference>
<gene>
    <name evidence="1" type="ORF">EZS28_028700</name>
</gene>
<dbReference type="AlphaFoldDB" id="A0A5J4V044"/>
<comment type="caution">
    <text evidence="1">The sequence shown here is derived from an EMBL/GenBank/DDBJ whole genome shotgun (WGS) entry which is preliminary data.</text>
</comment>
<sequence length="240" mass="26809">MHSKKYELSSISNLLSGSLTQAYSPPPDSDNVQPVNKFELVIVKEDELLMLAQNPPPFILLHVLNATQFTSTVPLSFIIKYPAHPYRQVHVHDSFEIINVNPVRSDSQIAPQSAATLVVNVTQLISTVAFDYDSVYTAPPNPLQLQQVSIVDQSYIIILMSISFIKAYIPPPFPVEALQSSNKLEFVIIKDADFYISTKIAPPDVLLHWLNVIQFKSTMPLSFAIKQAPPPYSLLIHISI</sequence>
<protein>
    <submittedName>
        <fullName evidence="1">Uncharacterized protein</fullName>
    </submittedName>
</protein>
<dbReference type="EMBL" id="SNRW01010998">
    <property type="protein sequence ID" value="KAA6375772.1"/>
    <property type="molecule type" value="Genomic_DNA"/>
</dbReference>
<evidence type="ECO:0000313" key="2">
    <source>
        <dbReference type="Proteomes" id="UP000324800"/>
    </source>
</evidence>
<organism evidence="1 2">
    <name type="scientific">Streblomastix strix</name>
    <dbReference type="NCBI Taxonomy" id="222440"/>
    <lineage>
        <taxon>Eukaryota</taxon>
        <taxon>Metamonada</taxon>
        <taxon>Preaxostyla</taxon>
        <taxon>Oxymonadida</taxon>
        <taxon>Streblomastigidae</taxon>
        <taxon>Streblomastix</taxon>
    </lineage>
</organism>